<dbReference type="GO" id="GO:0005829">
    <property type="term" value="C:cytosol"/>
    <property type="evidence" value="ECO:0007669"/>
    <property type="project" value="UniProtKB-ARBA"/>
</dbReference>
<evidence type="ECO:0000256" key="8">
    <source>
        <dbReference type="ARBA" id="ARBA00023135"/>
    </source>
</evidence>
<dbReference type="CTD" id="6730"/>
<evidence type="ECO:0000256" key="1">
    <source>
        <dbReference type="ARBA" id="ARBA00004240"/>
    </source>
</evidence>
<dbReference type="KEGG" id="dpte:113790962"/>
<dbReference type="InParanoid" id="A0A6P6XU63"/>
<dbReference type="Proteomes" id="UP000515146">
    <property type="component" value="Unplaced"/>
</dbReference>
<keyword evidence="8 12" id="KW-0733">Signal recognition particle</keyword>
<evidence type="ECO:0000256" key="5">
    <source>
        <dbReference type="ARBA" id="ARBA00022490"/>
    </source>
</evidence>
<dbReference type="CDD" id="cd15481">
    <property type="entry name" value="SRP68-RBD"/>
    <property type="match status" value="1"/>
</dbReference>
<dbReference type="PANTHER" id="PTHR12860:SF0">
    <property type="entry name" value="SIGNAL RECOGNITION PARTICLE SUBUNIT SRP68"/>
    <property type="match status" value="1"/>
</dbReference>
<dbReference type="OMA" id="DERFIHI"/>
<dbReference type="Gene3D" id="1.10.3450.40">
    <property type="entry name" value="Signal recognition particle, SRP68 subunit, RNA-binding domain"/>
    <property type="match status" value="1"/>
</dbReference>
<name>A0A6P6XU63_DERPT</name>
<dbReference type="AlphaFoldDB" id="A0A6P6XU63"/>
<dbReference type="InterPro" id="IPR026258">
    <property type="entry name" value="SRP68"/>
</dbReference>
<evidence type="ECO:0000256" key="10">
    <source>
        <dbReference type="ARBA" id="ARBA00023274"/>
    </source>
</evidence>
<evidence type="ECO:0000256" key="3">
    <source>
        <dbReference type="ARBA" id="ARBA00004604"/>
    </source>
</evidence>
<sequence length="575" mass="67571">MEEKIEQISNQEISTTINDDQNNVLTLEVLCIIKQSQLQHGLKHGDYQRYRQYCAKRLRRIRKALGFVQSVGSKNRTIYQPKPVTPQIAFNDDKIQNSKNAHKYLYIPLICAERSWAYAMQCKQEASTETRRKFHMIRRLRKAVYWSSRLRDLCNDENSRCDARTKLETCAYADYLKGLYHFELDQWQQASDLLNSAKNIYEQLYKVLKDEEKMSWYKQRIDEIKPTLRYCAFNIGEQKIGAKELIKEIKNDQTLSNKIDQLISQTSEKQPDSFDIEWLGKTMFIKHDKILEFLEQLKDPNNDWNQLNCFEQMIFDCRDCLQLLRDNNLDKSSQYFYLTYLRLDLIIKRNRLLITTLQNPSDLLRQYEAIIGCYNEIKSMNLSQSFTDTFLVEKFLAEIDAEIIAYKAYRCYYIAHVAKENWKESIAMLNRSTYYCQQSIESEYISKETKQEIQKLLNKANTETFQIYGENISKDTTEQLATTPQSPILGDKPLIERLDTFIDDPELLNGNLSFVKFPSEYRAIPAKPLFFDLALNHIKFPNLDEEINANKAQQQGGQQAGLTGMVKGWLGGWRK</sequence>
<dbReference type="GO" id="GO:0005047">
    <property type="term" value="F:signal recognition particle binding"/>
    <property type="evidence" value="ECO:0007669"/>
    <property type="project" value="InterPro"/>
</dbReference>
<keyword evidence="10 12" id="KW-0687">Ribonucleoprotein</keyword>
<protein>
    <recommendedName>
        <fullName evidence="11 12">Signal recognition particle subunit SRP68</fullName>
        <shortName evidence="12">SRP68</shortName>
    </recommendedName>
</protein>
<dbReference type="FunFam" id="1.10.3450.40:FF:000001">
    <property type="entry name" value="Signal recognition particle subunit SRP68"/>
    <property type="match status" value="1"/>
</dbReference>
<evidence type="ECO:0000256" key="9">
    <source>
        <dbReference type="ARBA" id="ARBA00023242"/>
    </source>
</evidence>
<evidence type="ECO:0000313" key="14">
    <source>
        <dbReference type="RefSeq" id="XP_027196473.1"/>
    </source>
</evidence>
<dbReference type="FunCoup" id="A0A6P6XU63">
    <property type="interactions" value="1772"/>
</dbReference>
<keyword evidence="5 12" id="KW-0963">Cytoplasm</keyword>
<evidence type="ECO:0000256" key="6">
    <source>
        <dbReference type="ARBA" id="ARBA00022824"/>
    </source>
</evidence>
<evidence type="ECO:0000256" key="7">
    <source>
        <dbReference type="ARBA" id="ARBA00022884"/>
    </source>
</evidence>
<dbReference type="GO" id="GO:0008312">
    <property type="term" value="F:7S RNA binding"/>
    <property type="evidence" value="ECO:0007669"/>
    <property type="project" value="InterPro"/>
</dbReference>
<evidence type="ECO:0000256" key="12">
    <source>
        <dbReference type="PIRNR" id="PIRNR038995"/>
    </source>
</evidence>
<reference evidence="14" key="1">
    <citation type="submission" date="2025-08" db="UniProtKB">
        <authorList>
            <consortium name="RefSeq"/>
        </authorList>
    </citation>
    <scope>IDENTIFICATION</scope>
    <source>
        <strain evidence="14">Airmid</strain>
    </source>
</reference>
<keyword evidence="9" id="KW-0539">Nucleus</keyword>
<dbReference type="GO" id="GO:0005786">
    <property type="term" value="C:signal recognition particle, endoplasmic reticulum targeting"/>
    <property type="evidence" value="ECO:0007669"/>
    <property type="project" value="UniProtKB-KW"/>
</dbReference>
<evidence type="ECO:0000313" key="13">
    <source>
        <dbReference type="Proteomes" id="UP000515146"/>
    </source>
</evidence>
<dbReference type="InterPro" id="IPR034652">
    <property type="entry name" value="SRP68-RBD"/>
</dbReference>
<dbReference type="Pfam" id="PF16969">
    <property type="entry name" value="SRP68"/>
    <property type="match status" value="1"/>
</dbReference>
<dbReference type="OrthoDB" id="10255118at2759"/>
<dbReference type="InterPro" id="IPR038253">
    <property type="entry name" value="SRP68_N_sf"/>
</dbReference>
<evidence type="ECO:0000256" key="11">
    <source>
        <dbReference type="ARBA" id="ARBA00029498"/>
    </source>
</evidence>
<keyword evidence="7 12" id="KW-0694">RNA-binding</keyword>
<evidence type="ECO:0000256" key="2">
    <source>
        <dbReference type="ARBA" id="ARBA00004496"/>
    </source>
</evidence>
<gene>
    <name evidence="14" type="primary">LOC113790962</name>
</gene>
<dbReference type="RefSeq" id="XP_027196473.1">
    <property type="nucleotide sequence ID" value="XM_027340672.1"/>
</dbReference>
<keyword evidence="13" id="KW-1185">Reference proteome</keyword>
<dbReference type="GeneID" id="113790962"/>
<keyword evidence="6" id="KW-0256">Endoplasmic reticulum</keyword>
<comment type="function">
    <text evidence="12">Component of the signal recognition particle (SRP) complex, a ribonucleoprotein complex that mediates the cotranslational targeting of secretory and membrane proteins to the endoplasmic reticulum (ER). The SRP complex interacts with the signal sequence in nascent secretory and membrane proteins and directs them to the membrane of the ER.</text>
</comment>
<dbReference type="PANTHER" id="PTHR12860">
    <property type="entry name" value="SIGNAL RECOGNITION PARTICLE 68 KDA PROTEIN"/>
    <property type="match status" value="1"/>
</dbReference>
<comment type="subcellular location">
    <subcellularLocation>
        <location evidence="2 12">Cytoplasm</location>
    </subcellularLocation>
    <subcellularLocation>
        <location evidence="1">Endoplasmic reticulum</location>
    </subcellularLocation>
    <subcellularLocation>
        <location evidence="3">Nucleus</location>
        <location evidence="3">Nucleolus</location>
    </subcellularLocation>
</comment>
<dbReference type="GO" id="GO:0005783">
    <property type="term" value="C:endoplasmic reticulum"/>
    <property type="evidence" value="ECO:0007669"/>
    <property type="project" value="UniProtKB-SubCell"/>
</dbReference>
<proteinExistence type="inferred from homology"/>
<dbReference type="GO" id="GO:0030942">
    <property type="term" value="F:endoplasmic reticulum signal peptide binding"/>
    <property type="evidence" value="ECO:0007669"/>
    <property type="project" value="InterPro"/>
</dbReference>
<dbReference type="GO" id="GO:0006614">
    <property type="term" value="P:SRP-dependent cotranslational protein targeting to membrane"/>
    <property type="evidence" value="ECO:0007669"/>
    <property type="project" value="InterPro"/>
</dbReference>
<accession>A0A6P6XU63</accession>
<comment type="similarity">
    <text evidence="4 12">Belongs to the SRP68 family.</text>
</comment>
<organism evidence="13 14">
    <name type="scientific">Dermatophagoides pteronyssinus</name>
    <name type="common">European house dust mite</name>
    <dbReference type="NCBI Taxonomy" id="6956"/>
    <lineage>
        <taxon>Eukaryota</taxon>
        <taxon>Metazoa</taxon>
        <taxon>Ecdysozoa</taxon>
        <taxon>Arthropoda</taxon>
        <taxon>Chelicerata</taxon>
        <taxon>Arachnida</taxon>
        <taxon>Acari</taxon>
        <taxon>Acariformes</taxon>
        <taxon>Sarcoptiformes</taxon>
        <taxon>Astigmata</taxon>
        <taxon>Psoroptidia</taxon>
        <taxon>Analgoidea</taxon>
        <taxon>Pyroglyphidae</taxon>
        <taxon>Dermatophagoidinae</taxon>
        <taxon>Dermatophagoides</taxon>
    </lineage>
</organism>
<dbReference type="GO" id="GO:0005730">
    <property type="term" value="C:nucleolus"/>
    <property type="evidence" value="ECO:0007669"/>
    <property type="project" value="UniProtKB-SubCell"/>
</dbReference>
<dbReference type="PIRSF" id="PIRSF038995">
    <property type="entry name" value="SRP68"/>
    <property type="match status" value="1"/>
</dbReference>
<evidence type="ECO:0000256" key="4">
    <source>
        <dbReference type="ARBA" id="ARBA00009352"/>
    </source>
</evidence>